<evidence type="ECO:0008006" key="4">
    <source>
        <dbReference type="Google" id="ProtNLM"/>
    </source>
</evidence>
<gene>
    <name evidence="2" type="ORF">GSPATT00008909001</name>
</gene>
<keyword evidence="3" id="KW-1185">Reference proteome</keyword>
<dbReference type="InParanoid" id="A0CNV0"/>
<keyword evidence="1" id="KW-0812">Transmembrane</keyword>
<feature type="transmembrane region" description="Helical" evidence="1">
    <location>
        <begin position="76"/>
        <end position="96"/>
    </location>
</feature>
<reference evidence="2 3" key="1">
    <citation type="journal article" date="2006" name="Nature">
        <title>Global trends of whole-genome duplications revealed by the ciliate Paramecium tetraurelia.</title>
        <authorList>
            <consortium name="Genoscope"/>
            <person name="Aury J.-M."/>
            <person name="Jaillon O."/>
            <person name="Duret L."/>
            <person name="Noel B."/>
            <person name="Jubin C."/>
            <person name="Porcel B.M."/>
            <person name="Segurens B."/>
            <person name="Daubin V."/>
            <person name="Anthouard V."/>
            <person name="Aiach N."/>
            <person name="Arnaiz O."/>
            <person name="Billaut A."/>
            <person name="Beisson J."/>
            <person name="Blanc I."/>
            <person name="Bouhouche K."/>
            <person name="Camara F."/>
            <person name="Duharcourt S."/>
            <person name="Guigo R."/>
            <person name="Gogendeau D."/>
            <person name="Katinka M."/>
            <person name="Keller A.-M."/>
            <person name="Kissmehl R."/>
            <person name="Klotz C."/>
            <person name="Koll F."/>
            <person name="Le Moue A."/>
            <person name="Lepere C."/>
            <person name="Malinsky S."/>
            <person name="Nowacki M."/>
            <person name="Nowak J.K."/>
            <person name="Plattner H."/>
            <person name="Poulain J."/>
            <person name="Ruiz F."/>
            <person name="Serrano V."/>
            <person name="Zagulski M."/>
            <person name="Dessen P."/>
            <person name="Betermier M."/>
            <person name="Weissenbach J."/>
            <person name="Scarpelli C."/>
            <person name="Schachter V."/>
            <person name="Sperling L."/>
            <person name="Meyer E."/>
            <person name="Cohen J."/>
            <person name="Wincker P."/>
        </authorList>
    </citation>
    <scope>NUCLEOTIDE SEQUENCE [LARGE SCALE GENOMIC DNA]</scope>
    <source>
        <strain evidence="2 3">Stock d4-2</strain>
    </source>
</reference>
<dbReference type="KEGG" id="ptm:GSPATT00008909001"/>
<keyword evidence="1" id="KW-1133">Transmembrane helix</keyword>
<dbReference type="GeneID" id="5025649"/>
<dbReference type="RefSeq" id="XP_001439864.1">
    <property type="nucleotide sequence ID" value="XM_001439827.1"/>
</dbReference>
<keyword evidence="1" id="KW-0472">Membrane</keyword>
<dbReference type="EMBL" id="CT868119">
    <property type="protein sequence ID" value="CAK72467.1"/>
    <property type="molecule type" value="Genomic_DNA"/>
</dbReference>
<proteinExistence type="predicted"/>
<name>A0CNV0_PARTE</name>
<feature type="transmembrane region" description="Helical" evidence="1">
    <location>
        <begin position="12"/>
        <end position="31"/>
    </location>
</feature>
<dbReference type="AlphaFoldDB" id="A0CNV0"/>
<dbReference type="Proteomes" id="UP000000600">
    <property type="component" value="Unassembled WGS sequence"/>
</dbReference>
<evidence type="ECO:0000256" key="1">
    <source>
        <dbReference type="SAM" id="Phobius"/>
    </source>
</evidence>
<evidence type="ECO:0000313" key="2">
    <source>
        <dbReference type="EMBL" id="CAK72467.1"/>
    </source>
</evidence>
<sequence>MILFHSYFQTAIILYEVFIKTDFVIFIPHFFNKKFATLLLHQTFRTSQLFHFLIFSFKPISLPTTVFHFFQLLSVFHLSIDIILVFNSPLIIRIQLQYLYSILKFIEIISQSKLLGDLINRVLLFTTFLPQNKSKIEFLGYYYLYKTFCSSNCFLISLISQQPYFVSYQSLINFQVSLNLLIFSKILYFSFSRTYTPSFKIYQSTTIFSSTTLYYSMSHNQNRFKSSLNIASTHQSIYGYYCIRNI</sequence>
<feature type="transmembrane region" description="Helical" evidence="1">
    <location>
        <begin position="172"/>
        <end position="191"/>
    </location>
</feature>
<feature type="transmembrane region" description="Helical" evidence="1">
    <location>
        <begin position="141"/>
        <end position="160"/>
    </location>
</feature>
<evidence type="ECO:0000313" key="3">
    <source>
        <dbReference type="Proteomes" id="UP000000600"/>
    </source>
</evidence>
<dbReference type="HOGENOM" id="CLU_1130893_0_0_1"/>
<protein>
    <recommendedName>
        <fullName evidence="4">Transmembrane protein</fullName>
    </recommendedName>
</protein>
<organism evidence="2 3">
    <name type="scientific">Paramecium tetraurelia</name>
    <dbReference type="NCBI Taxonomy" id="5888"/>
    <lineage>
        <taxon>Eukaryota</taxon>
        <taxon>Sar</taxon>
        <taxon>Alveolata</taxon>
        <taxon>Ciliophora</taxon>
        <taxon>Intramacronucleata</taxon>
        <taxon>Oligohymenophorea</taxon>
        <taxon>Peniculida</taxon>
        <taxon>Parameciidae</taxon>
        <taxon>Paramecium</taxon>
    </lineage>
</organism>
<accession>A0CNV0</accession>